<dbReference type="AlphaFoldDB" id="A0AAW1HCK3"/>
<dbReference type="EMBL" id="JBDFQZ010000012">
    <property type="protein sequence ID" value="KAK9673786.1"/>
    <property type="molecule type" value="Genomic_DNA"/>
</dbReference>
<keyword evidence="3" id="KW-1133">Transmembrane helix</keyword>
<feature type="region of interest" description="Disordered" evidence="5">
    <location>
        <begin position="1"/>
        <end position="28"/>
    </location>
</feature>
<evidence type="ECO:0000313" key="6">
    <source>
        <dbReference type="EMBL" id="KAK9673786.1"/>
    </source>
</evidence>
<dbReference type="InterPro" id="IPR039175">
    <property type="entry name" value="TIM22"/>
</dbReference>
<evidence type="ECO:0000313" key="7">
    <source>
        <dbReference type="Proteomes" id="UP001443914"/>
    </source>
</evidence>
<evidence type="ECO:0000256" key="4">
    <source>
        <dbReference type="ARBA" id="ARBA00023136"/>
    </source>
</evidence>
<dbReference type="GO" id="GO:0045039">
    <property type="term" value="P:protein insertion into mitochondrial inner membrane"/>
    <property type="evidence" value="ECO:0007669"/>
    <property type="project" value="InterPro"/>
</dbReference>
<dbReference type="GO" id="GO:0045036">
    <property type="term" value="P:protein targeting to chloroplast"/>
    <property type="evidence" value="ECO:0007669"/>
    <property type="project" value="TreeGrafter"/>
</dbReference>
<dbReference type="Pfam" id="PF02466">
    <property type="entry name" value="Tim17"/>
    <property type="match status" value="1"/>
</dbReference>
<name>A0AAW1HCK3_SAPOF</name>
<dbReference type="GO" id="GO:0008320">
    <property type="term" value="F:protein transmembrane transporter activity"/>
    <property type="evidence" value="ECO:0007669"/>
    <property type="project" value="TreeGrafter"/>
</dbReference>
<accession>A0AAW1HCK3</accession>
<evidence type="ECO:0000256" key="2">
    <source>
        <dbReference type="ARBA" id="ARBA00022692"/>
    </source>
</evidence>
<dbReference type="Proteomes" id="UP001443914">
    <property type="component" value="Unassembled WGS sequence"/>
</dbReference>
<comment type="caution">
    <text evidence="6">The sequence shown here is derived from an EMBL/GenBank/DDBJ whole genome shotgun (WGS) entry which is preliminary data.</text>
</comment>
<evidence type="ECO:0000256" key="3">
    <source>
        <dbReference type="ARBA" id="ARBA00022989"/>
    </source>
</evidence>
<protein>
    <submittedName>
        <fullName evidence="6">Uncharacterized protein</fullName>
    </submittedName>
</protein>
<proteinExistence type="predicted"/>
<dbReference type="PANTHER" id="PTHR14110:SF1">
    <property type="entry name" value="CHLOROPLASTIC IMPORT INNER MEMBRANE TRANSLOCASE SUBUNIT TIM22-2-RELATED"/>
    <property type="match status" value="1"/>
</dbReference>
<evidence type="ECO:0000256" key="1">
    <source>
        <dbReference type="ARBA" id="ARBA00004141"/>
    </source>
</evidence>
<sequence>MAESPITENGNSDFGTDENPNPNSSSSISNFNNGNLATPLVCLLKFAGDSAAGAFTGSIFGYGAGLVKKKGFKGSFAEAGASAKTFAALSGVNSLVMCLMKKLRGKDDIINAGVAGCCTGIAITFPGAPQALLQSCVTFGAFNFILDGLNRKQSALAHSSHDSRPSSSPGFPQELLRSCAAFGAVNLLLEGLHRKQEQLALMHSLQDRQHNPNTTLPPLAFPLPDELKSQFSSFCQSLKSKKKYNGHSTP</sequence>
<comment type="subcellular location">
    <subcellularLocation>
        <location evidence="1">Membrane</location>
        <topology evidence="1">Multi-pass membrane protein</topology>
    </subcellularLocation>
</comment>
<gene>
    <name evidence="6" type="ORF">RND81_12G189400</name>
</gene>
<dbReference type="GO" id="GO:0009941">
    <property type="term" value="C:chloroplast envelope"/>
    <property type="evidence" value="ECO:0007669"/>
    <property type="project" value="TreeGrafter"/>
</dbReference>
<evidence type="ECO:0000256" key="5">
    <source>
        <dbReference type="SAM" id="MobiDB-lite"/>
    </source>
</evidence>
<keyword evidence="2" id="KW-0812">Transmembrane</keyword>
<reference evidence="6" key="1">
    <citation type="submission" date="2024-03" db="EMBL/GenBank/DDBJ databases">
        <title>WGS assembly of Saponaria officinalis var. Norfolk2.</title>
        <authorList>
            <person name="Jenkins J."/>
            <person name="Shu S."/>
            <person name="Grimwood J."/>
            <person name="Barry K."/>
            <person name="Goodstein D."/>
            <person name="Schmutz J."/>
            <person name="Leebens-Mack J."/>
            <person name="Osbourn A."/>
        </authorList>
    </citation>
    <scope>NUCLEOTIDE SEQUENCE [LARGE SCALE GENOMIC DNA]</scope>
    <source>
        <strain evidence="6">JIC</strain>
    </source>
</reference>
<keyword evidence="7" id="KW-1185">Reference proteome</keyword>
<feature type="compositionally biased region" description="Low complexity" evidence="5">
    <location>
        <begin position="19"/>
        <end position="28"/>
    </location>
</feature>
<organism evidence="6 7">
    <name type="scientific">Saponaria officinalis</name>
    <name type="common">Common soapwort</name>
    <name type="synonym">Lychnis saponaria</name>
    <dbReference type="NCBI Taxonomy" id="3572"/>
    <lineage>
        <taxon>Eukaryota</taxon>
        <taxon>Viridiplantae</taxon>
        <taxon>Streptophyta</taxon>
        <taxon>Embryophyta</taxon>
        <taxon>Tracheophyta</taxon>
        <taxon>Spermatophyta</taxon>
        <taxon>Magnoliopsida</taxon>
        <taxon>eudicotyledons</taxon>
        <taxon>Gunneridae</taxon>
        <taxon>Pentapetalae</taxon>
        <taxon>Caryophyllales</taxon>
        <taxon>Caryophyllaceae</taxon>
        <taxon>Caryophylleae</taxon>
        <taxon>Saponaria</taxon>
    </lineage>
</organism>
<keyword evidence="4" id="KW-0472">Membrane</keyword>
<dbReference type="PANTHER" id="PTHR14110">
    <property type="entry name" value="MITOCHONDRIAL IMPORT INNER MEMBRANE TRANSLOCASE SUBUNIT TIM22"/>
    <property type="match status" value="1"/>
</dbReference>
<feature type="compositionally biased region" description="Polar residues" evidence="5">
    <location>
        <begin position="1"/>
        <end position="14"/>
    </location>
</feature>
<dbReference type="GO" id="GO:0042721">
    <property type="term" value="C:TIM22 mitochondrial import inner membrane insertion complex"/>
    <property type="evidence" value="ECO:0007669"/>
    <property type="project" value="InterPro"/>
</dbReference>